<sequence>MKEQKVPYNLSGIIVILMIISSVGGLLIDNLYRDNAFVSALWRSNDYVTLIVAVPIFIISLLGARKGEPRALLIWFAMLWYTFYNYIFYLFGAAFNAFFLLYVTLFTLSLYALVFGLPHLDITKIKERFPADLSVKWISGYMLFVAAGLSVVYTIQSLNFIVTEQLPEIVEITGHPTSIVFAIDFPFLIVPFVLTAIWLWKQQPWGYALAFILNVKGAIYTLVLAVGSYSAGATAEMPMWIILTIAGIIVSVYMLTNMAGKSVNNG</sequence>
<evidence type="ECO:0000313" key="2">
    <source>
        <dbReference type="EMBL" id="EEG79094.1"/>
    </source>
</evidence>
<feature type="transmembrane region" description="Helical" evidence="1">
    <location>
        <begin position="207"/>
        <end position="231"/>
    </location>
</feature>
<protein>
    <submittedName>
        <fullName evidence="2">Uncharacterized protein</fullName>
    </submittedName>
</protein>
<feature type="transmembrane region" description="Helical" evidence="1">
    <location>
        <begin position="47"/>
        <end position="64"/>
    </location>
</feature>
<dbReference type="AlphaFoldDB" id="C0GD09"/>
<organism evidence="2 3">
    <name type="scientific">Dethiobacter alkaliphilus AHT 1</name>
    <dbReference type="NCBI Taxonomy" id="555088"/>
    <lineage>
        <taxon>Bacteria</taxon>
        <taxon>Bacillati</taxon>
        <taxon>Bacillota</taxon>
        <taxon>Dethiobacteria</taxon>
        <taxon>Dethiobacterales</taxon>
        <taxon>Dethiobacteraceae</taxon>
        <taxon>Dethiobacter</taxon>
    </lineage>
</organism>
<dbReference type="eggNOG" id="ENOG502ZBBG">
    <property type="taxonomic scope" value="Bacteria"/>
</dbReference>
<keyword evidence="1" id="KW-0812">Transmembrane</keyword>
<keyword evidence="1" id="KW-1133">Transmembrane helix</keyword>
<feature type="transmembrane region" description="Helical" evidence="1">
    <location>
        <begin position="71"/>
        <end position="91"/>
    </location>
</feature>
<dbReference type="Proteomes" id="UP000006443">
    <property type="component" value="Unassembled WGS sequence"/>
</dbReference>
<dbReference type="OrthoDB" id="5188521at2"/>
<proteinExistence type="predicted"/>
<feature type="transmembrane region" description="Helical" evidence="1">
    <location>
        <begin position="97"/>
        <end position="117"/>
    </location>
</feature>
<dbReference type="STRING" id="555088.DealDRAFT_0368"/>
<evidence type="ECO:0000313" key="3">
    <source>
        <dbReference type="Proteomes" id="UP000006443"/>
    </source>
</evidence>
<evidence type="ECO:0000256" key="1">
    <source>
        <dbReference type="SAM" id="Phobius"/>
    </source>
</evidence>
<reference evidence="2 3" key="1">
    <citation type="submission" date="2009-02" db="EMBL/GenBank/DDBJ databases">
        <title>Sequencing of the draft genome and assembly of Dethiobacter alkaliphilus AHT 1.</title>
        <authorList>
            <consortium name="US DOE Joint Genome Institute (JGI-PGF)"/>
            <person name="Lucas S."/>
            <person name="Copeland A."/>
            <person name="Lapidus A."/>
            <person name="Glavina del Rio T."/>
            <person name="Dalin E."/>
            <person name="Tice H."/>
            <person name="Bruce D."/>
            <person name="Goodwin L."/>
            <person name="Pitluck S."/>
            <person name="Larimer F."/>
            <person name="Land M.L."/>
            <person name="Hauser L."/>
            <person name="Muyzer G."/>
        </authorList>
    </citation>
    <scope>NUCLEOTIDE SEQUENCE [LARGE SCALE GENOMIC DNA]</scope>
    <source>
        <strain evidence="2 3">AHT 1</strain>
    </source>
</reference>
<dbReference type="EMBL" id="ACJM01000001">
    <property type="protein sequence ID" value="EEG79094.1"/>
    <property type="molecule type" value="Genomic_DNA"/>
</dbReference>
<accession>C0GD09</accession>
<feature type="transmembrane region" description="Helical" evidence="1">
    <location>
        <begin position="7"/>
        <end position="27"/>
    </location>
</feature>
<gene>
    <name evidence="2" type="ORF">DealDRAFT_0368</name>
</gene>
<name>C0GD09_DETAL</name>
<feature type="transmembrane region" description="Helical" evidence="1">
    <location>
        <begin position="138"/>
        <end position="158"/>
    </location>
</feature>
<keyword evidence="3" id="KW-1185">Reference proteome</keyword>
<keyword evidence="1" id="KW-0472">Membrane</keyword>
<dbReference type="RefSeq" id="WP_008514287.1">
    <property type="nucleotide sequence ID" value="NZ_ACJM01000001.1"/>
</dbReference>
<feature type="transmembrane region" description="Helical" evidence="1">
    <location>
        <begin position="237"/>
        <end position="256"/>
    </location>
</feature>
<feature type="transmembrane region" description="Helical" evidence="1">
    <location>
        <begin position="178"/>
        <end position="200"/>
    </location>
</feature>
<comment type="caution">
    <text evidence="2">The sequence shown here is derived from an EMBL/GenBank/DDBJ whole genome shotgun (WGS) entry which is preliminary data.</text>
</comment>